<dbReference type="InterPro" id="IPR011600">
    <property type="entry name" value="Pept_C14_caspase"/>
</dbReference>
<dbReference type="KEGG" id="nfl:COO91_10508"/>
<dbReference type="Pfam" id="PF00656">
    <property type="entry name" value="Peptidase_C14"/>
    <property type="match status" value="1"/>
</dbReference>
<dbReference type="Pfam" id="PF00004">
    <property type="entry name" value="AAA"/>
    <property type="match status" value="1"/>
</dbReference>
<dbReference type="SUPFAM" id="SSF52540">
    <property type="entry name" value="P-loop containing nucleoside triphosphate hydrolases"/>
    <property type="match status" value="1"/>
</dbReference>
<evidence type="ECO:0000259" key="1">
    <source>
        <dbReference type="Pfam" id="PF00004"/>
    </source>
</evidence>
<keyword evidence="3" id="KW-0614">Plasmid</keyword>
<gene>
    <name evidence="3" type="ORF">COO91_10508</name>
</gene>
<sequence length="1675" mass="194073">MSRDALVVGINKYPFLKDSHIENYKHLTTPATDAEAIAQLLEAHNNFRVIRFPASVIDGKLQVDPDKPFKTEELQKAILDLFLPETGKPPETGLLFFAGHGLRNQLRKNLIQSFLAASDSCPSKNQWGLSLQLLWDILKQSKVKQQIIWLDCCFSGGLLNFKDTELRSHSSGCDRFLIAASRDYEVAYQQLDGKHGVFTGALLAGLNPHLVLEDEWITNLTLAVSVEQKLQAYYEQTKIPQTPLISNHGEVIKLVQGKAKPHEEVAVGNTSKQQLQILLHWLIRLLEDNAIESIQVDSTAISGKNLSVTANNIVVFYKDGHSSFIQTQDTENWEHQNQIDLERLVPNSKLAMLVLEHYIQNNNHNNNNHLRDTKYKITRSDIFAELAKHELNPTPKRSEAEIITNFKSASRIGRYWFRQIDGKTIPRSELPQIIELIEQGSRTILLIDRPGSGKTCVLLDLADYIEHEKASVWGLLFIKGDNFTNVSNEHELTAHGLPEDIVCQCAGLADYRKVVVIIDSLDVLSLSRQHGSLKVFLGIIDRLEKLEEVTVIVACRNFDLEYDPLLRGRSWQHKINLQPLDFDNQVKSFLIEWQVDVSKITPVLRSLLQIPQNLRIYERLAKLGVPSQPASAYELYNTFLEEVIVKNSILGTEAIDALQDMAEQLMQQRTQSYNKVSFRGSEDTVRQLISQEVLLETSPGILEFSHKTLADCLTVRATQAKNQTLAQFILEHPQLPFIRPAVRAFFFYLRAYQPDAFRRQVWEVLSHDEIAYHVKRLVSESFAEIEPVEEDWRSLRRIFQNYPDLFQRLLWRANNGTWWNIITQHWLSEAKLAQDREAWLRQFIQWLGAWMNVYPTEVVAFWREAIAQEWANPQNLVASICSILSNFGAWGTVGVQELLETLVEDFETEKHDRLGRLLSRWVQSTNSGDHLLWRYIIKNVLPEDVRNWNLKDKLRCQVHEFHQENFLADRLNQSDLLLNLVLNEIESWDVVLSETSWRLRHSQGVIHSVDSLAFLLNALENTLKLRASQNDAWWQKNEPRLRKIKLDAIQYFLIQAYKENIEANIPGIEIQLQDGKLFRNNRIEYELGELMNIAYPYISESIRIANQARILSLISETKKDKGEFYFQIYRNFFSFSLWIPCIFRTPELQAFIDTLQNSFGYNQPELNIHSLGGCIIPPLSSQDLLKLSDKSLFQVLHYYQISQNRETLDIEMIDGFELLTSVLQKACTLNPKRFIVLFSRFLEDNLHKDYICAVVEGIAYHLRYRFGDIRASEEWEPIKPLPEGEELAVTLLNWLERYFIIWENGHVVSQALNACCDILMDHESAERLSLLLFWIYNKYSDNKETNEKVQYHNRDITFASLNSIHGVAADSAITLCNRFLEKEQSLPEMLLLLLSYITRDPAIYVKVPVLQRLPFLIYKQPNLGWHLLADILKEYQSDLWKYTEQCFYYQYRSNFQLIAPYLNRLLHEGMKENGDIWGRISTLASLAGNISQEELLETLQRTQNNAAWKGATQVFIANLDLQEHTIKCISGLITILRCKNLSEEIIEEIDKCFEEEKKRNYITKEFIFTFINTLNASIKYVEFNGFIEWLGQESRRNPLSIIEFVEILAEKFETEIHPGLLWQTEPLIVALNEILREADESDDPKLIQRAINLQDRFFKLDIRGIEELLKKAERE</sequence>
<dbReference type="SUPFAM" id="SSF52129">
    <property type="entry name" value="Caspase-like"/>
    <property type="match status" value="1"/>
</dbReference>
<geneLocation type="plasmid" evidence="4">
    <name>pnfsy08</name>
</geneLocation>
<dbReference type="InterPro" id="IPR027417">
    <property type="entry name" value="P-loop_NTPase"/>
</dbReference>
<keyword evidence="4" id="KW-1185">Reference proteome</keyword>
<dbReference type="Gene3D" id="3.40.50.300">
    <property type="entry name" value="P-loop containing nucleotide triphosphate hydrolases"/>
    <property type="match status" value="1"/>
</dbReference>
<evidence type="ECO:0000313" key="4">
    <source>
        <dbReference type="Proteomes" id="UP000232003"/>
    </source>
</evidence>
<name>A0A2K8TB23_9NOSO</name>
<organism evidence="3 4">
    <name type="scientific">Nostoc flagelliforme CCNUN1</name>
    <dbReference type="NCBI Taxonomy" id="2038116"/>
    <lineage>
        <taxon>Bacteria</taxon>
        <taxon>Bacillati</taxon>
        <taxon>Cyanobacteriota</taxon>
        <taxon>Cyanophyceae</taxon>
        <taxon>Nostocales</taxon>
        <taxon>Nostocaceae</taxon>
        <taxon>Nostoc</taxon>
    </lineage>
</organism>
<dbReference type="Proteomes" id="UP000232003">
    <property type="component" value="Plasmid pNFSY08"/>
</dbReference>
<feature type="domain" description="Peptidase C14 caspase" evidence="2">
    <location>
        <begin position="5"/>
        <end position="247"/>
    </location>
</feature>
<proteinExistence type="predicted"/>
<dbReference type="GO" id="GO:0005524">
    <property type="term" value="F:ATP binding"/>
    <property type="evidence" value="ECO:0007669"/>
    <property type="project" value="InterPro"/>
</dbReference>
<evidence type="ECO:0000259" key="2">
    <source>
        <dbReference type="Pfam" id="PF00656"/>
    </source>
</evidence>
<dbReference type="Gene3D" id="3.40.50.1460">
    <property type="match status" value="1"/>
</dbReference>
<evidence type="ECO:0000313" key="3">
    <source>
        <dbReference type="EMBL" id="AUB44285.1"/>
    </source>
</evidence>
<dbReference type="InterPro" id="IPR003959">
    <property type="entry name" value="ATPase_AAA_core"/>
</dbReference>
<dbReference type="CDD" id="cd00009">
    <property type="entry name" value="AAA"/>
    <property type="match status" value="1"/>
</dbReference>
<dbReference type="InterPro" id="IPR029030">
    <property type="entry name" value="Caspase-like_dom_sf"/>
</dbReference>
<reference evidence="3 4" key="1">
    <citation type="submission" date="2017-11" db="EMBL/GenBank/DDBJ databases">
        <title>Complete genome of a free-living desiccation-tolerant cyanobacterium and its photosynthetic adaptation to extreme terrestrial habitat.</title>
        <authorList>
            <person name="Shang J."/>
        </authorList>
    </citation>
    <scope>NUCLEOTIDE SEQUENCE [LARGE SCALE GENOMIC DNA]</scope>
    <source>
        <strain evidence="3 4">CCNUN1</strain>
        <plasmid evidence="4">pnfsy08</plasmid>
    </source>
</reference>
<dbReference type="GO" id="GO:0006508">
    <property type="term" value="P:proteolysis"/>
    <property type="evidence" value="ECO:0007669"/>
    <property type="project" value="InterPro"/>
</dbReference>
<protein>
    <submittedName>
        <fullName evidence="3">Putative ATPase, archaeal AAA+ ATPase superfamily</fullName>
    </submittedName>
</protein>
<accession>A0A2K8TB23</accession>
<dbReference type="GO" id="GO:0016887">
    <property type="term" value="F:ATP hydrolysis activity"/>
    <property type="evidence" value="ECO:0007669"/>
    <property type="project" value="InterPro"/>
</dbReference>
<feature type="domain" description="ATPase AAA-type core" evidence="1">
    <location>
        <begin position="444"/>
        <end position="574"/>
    </location>
</feature>
<dbReference type="EMBL" id="CP024793">
    <property type="protein sequence ID" value="AUB44285.1"/>
    <property type="molecule type" value="Genomic_DNA"/>
</dbReference>
<dbReference type="RefSeq" id="WP_100904073.1">
    <property type="nucleotide sequence ID" value="NZ_CAWNNC010000009.1"/>
</dbReference>
<dbReference type="GO" id="GO:0004197">
    <property type="term" value="F:cysteine-type endopeptidase activity"/>
    <property type="evidence" value="ECO:0007669"/>
    <property type="project" value="InterPro"/>
</dbReference>
<dbReference type="OrthoDB" id="473693at2"/>